<dbReference type="CDD" id="cd01347">
    <property type="entry name" value="ligand_gated_channel"/>
    <property type="match status" value="1"/>
</dbReference>
<keyword evidence="6 14" id="KW-0812">Transmembrane</keyword>
<feature type="chain" id="PRO_5047295489" evidence="16">
    <location>
        <begin position="27"/>
        <end position="818"/>
    </location>
</feature>
<evidence type="ECO:0000313" key="20">
    <source>
        <dbReference type="Proteomes" id="UP001226434"/>
    </source>
</evidence>
<sequence length="818" mass="89898">MTPVSRFITKLSTACLLLFAFLFAHAGGNENGVTIKGKVTTADNKPAAYVTVIMKGTNKSAITDDDGVFSFFNIVPGTYELEVSLVGHSPATHQVKVENKDVHITIQLTTSGKELQEVIVVGGRNKFTRKTSDYVSKMPLKNMENPQVYTTITKALMDDQLIFSVDEGMKNATGISKMWQATGRGGDGGTYYNSRGFVLQSKLRNGVAGNVSNQVDAANLERIEAIKGPSATLFGSTLTSYGGLINRITKKPYDRFGGEISYAGGSYNFNRFSADVNTPLDSAHNVLLRVNAAYNYEGSFQDAGFSRNIVLAPSLSYKVNDKLSFSFDAEFYSGRNTAAPLWSFIYGTPIASLGANRADQLKVDYKRSYLTNDLYQTSNIANFFGQMNYNFSGKWRSQTNFSITNSASNGPSTFIYLLPNSAISGNPSDVGNGYITRNDFRSDNSSDQVIELQQNFIGENKIGNLKNRFVGGVDYFRQHTDQVFSAITFDTVNAMGNIPNYNKFNRVNLDAMYATKGPDFSFPTNFVSNTYSAYAFDVLNLTDNLLVTAGLRLDHFVNEGTFDKTTGQIAPGTAYNQTTVSPKFGIIYQPIKDRISIFGNYQNGFTNKNGVDYALNPFKPEHANQLEGGVKLDMLGGKLSSTVSYYYIEVKDIVRSYPIANNPFAQIQDGTQLSKGIEAEVTANPVSGLNLVAGFAYNNSKYTKADASVQGRRPETAGSPYNANLWINYRLPAGSIHGLGMGFGGNYASDNMVINRAPVGQFTLPAYTVLGATLFYDQPKYKFVIKMDNIANKHYFIGYNTVNPQKLRSITANVTFRF</sequence>
<dbReference type="InterPro" id="IPR000531">
    <property type="entry name" value="Beta-barrel_TonB"/>
</dbReference>
<evidence type="ECO:0000256" key="5">
    <source>
        <dbReference type="ARBA" id="ARBA00022496"/>
    </source>
</evidence>
<keyword evidence="10 15" id="KW-0798">TonB box</keyword>
<dbReference type="Gene3D" id="2.60.40.1120">
    <property type="entry name" value="Carboxypeptidase-like, regulatory domain"/>
    <property type="match status" value="1"/>
</dbReference>
<dbReference type="Pfam" id="PF07715">
    <property type="entry name" value="Plug"/>
    <property type="match status" value="1"/>
</dbReference>
<dbReference type="Gene3D" id="2.40.170.20">
    <property type="entry name" value="TonB-dependent receptor, beta-barrel domain"/>
    <property type="match status" value="1"/>
</dbReference>
<keyword evidence="7 16" id="KW-0732">Signal</keyword>
<evidence type="ECO:0000256" key="2">
    <source>
        <dbReference type="ARBA" id="ARBA00009810"/>
    </source>
</evidence>
<keyword evidence="11 14" id="KW-0472">Membrane</keyword>
<evidence type="ECO:0000256" key="15">
    <source>
        <dbReference type="RuleBase" id="RU003357"/>
    </source>
</evidence>
<dbReference type="SUPFAM" id="SSF49464">
    <property type="entry name" value="Carboxypeptidase regulatory domain-like"/>
    <property type="match status" value="1"/>
</dbReference>
<evidence type="ECO:0000256" key="7">
    <source>
        <dbReference type="ARBA" id="ARBA00022729"/>
    </source>
</evidence>
<organism evidence="19 20">
    <name type="scientific">Pinibacter soli</name>
    <dbReference type="NCBI Taxonomy" id="3044211"/>
    <lineage>
        <taxon>Bacteria</taxon>
        <taxon>Pseudomonadati</taxon>
        <taxon>Bacteroidota</taxon>
        <taxon>Chitinophagia</taxon>
        <taxon>Chitinophagales</taxon>
        <taxon>Chitinophagaceae</taxon>
        <taxon>Pinibacter</taxon>
    </lineage>
</organism>
<dbReference type="InterPro" id="IPR012910">
    <property type="entry name" value="Plug_dom"/>
</dbReference>
<protein>
    <submittedName>
        <fullName evidence="19">TonB-dependent receptor</fullName>
    </submittedName>
</protein>
<evidence type="ECO:0000256" key="16">
    <source>
        <dbReference type="SAM" id="SignalP"/>
    </source>
</evidence>
<evidence type="ECO:0000256" key="4">
    <source>
        <dbReference type="ARBA" id="ARBA00022452"/>
    </source>
</evidence>
<evidence type="ECO:0000313" key="19">
    <source>
        <dbReference type="EMBL" id="MDI3320770.1"/>
    </source>
</evidence>
<feature type="domain" description="TonB-dependent receptor plug" evidence="18">
    <location>
        <begin position="142"/>
        <end position="236"/>
    </location>
</feature>
<evidence type="ECO:0000256" key="9">
    <source>
        <dbReference type="ARBA" id="ARBA00023065"/>
    </source>
</evidence>
<dbReference type="Gene3D" id="2.170.130.10">
    <property type="entry name" value="TonB-dependent receptor, plug domain"/>
    <property type="match status" value="1"/>
</dbReference>
<keyword evidence="4 14" id="KW-1134">Transmembrane beta strand</keyword>
<keyword evidence="5" id="KW-0410">Iron transport</keyword>
<comment type="similarity">
    <text evidence="2 14 15">Belongs to the TonB-dependent receptor family.</text>
</comment>
<dbReference type="PANTHER" id="PTHR32552">
    <property type="entry name" value="FERRICHROME IRON RECEPTOR-RELATED"/>
    <property type="match status" value="1"/>
</dbReference>
<feature type="signal peptide" evidence="16">
    <location>
        <begin position="1"/>
        <end position="26"/>
    </location>
</feature>
<dbReference type="Pfam" id="PF13715">
    <property type="entry name" value="CarbopepD_reg_2"/>
    <property type="match status" value="1"/>
</dbReference>
<evidence type="ECO:0000256" key="13">
    <source>
        <dbReference type="ARBA" id="ARBA00023237"/>
    </source>
</evidence>
<accession>A0ABT6RE14</accession>
<evidence type="ECO:0000256" key="6">
    <source>
        <dbReference type="ARBA" id="ARBA00022692"/>
    </source>
</evidence>
<gene>
    <name evidence="19" type="ORF">QJ048_13350</name>
</gene>
<dbReference type="RefSeq" id="WP_282334875.1">
    <property type="nucleotide sequence ID" value="NZ_JASBRG010000007.1"/>
</dbReference>
<comment type="caution">
    <text evidence="19">The sequence shown here is derived from an EMBL/GenBank/DDBJ whole genome shotgun (WGS) entry which is preliminary data.</text>
</comment>
<dbReference type="PROSITE" id="PS52016">
    <property type="entry name" value="TONB_DEPENDENT_REC_3"/>
    <property type="match status" value="1"/>
</dbReference>
<keyword evidence="3 14" id="KW-0813">Transport</keyword>
<reference evidence="19 20" key="1">
    <citation type="submission" date="2023-05" db="EMBL/GenBank/DDBJ databases">
        <title>Genome sequence of Pinibacter sp. MAH-24.</title>
        <authorList>
            <person name="Huq M.A."/>
        </authorList>
    </citation>
    <scope>NUCLEOTIDE SEQUENCE [LARGE SCALE GENOMIC DNA]</scope>
    <source>
        <strain evidence="19 20">MAH-24</strain>
    </source>
</reference>
<comment type="subcellular location">
    <subcellularLocation>
        <location evidence="1 14">Cell outer membrane</location>
        <topology evidence="1 14">Multi-pass membrane protein</topology>
    </subcellularLocation>
</comment>
<evidence type="ECO:0000256" key="11">
    <source>
        <dbReference type="ARBA" id="ARBA00023136"/>
    </source>
</evidence>
<name>A0ABT6RE14_9BACT</name>
<evidence type="ECO:0000256" key="1">
    <source>
        <dbReference type="ARBA" id="ARBA00004571"/>
    </source>
</evidence>
<feature type="domain" description="TonB-dependent receptor-like beta-barrel" evidence="17">
    <location>
        <begin position="390"/>
        <end position="789"/>
    </location>
</feature>
<evidence type="ECO:0000259" key="18">
    <source>
        <dbReference type="Pfam" id="PF07715"/>
    </source>
</evidence>
<keyword evidence="8" id="KW-0408">Iron</keyword>
<keyword evidence="13 14" id="KW-0998">Cell outer membrane</keyword>
<keyword evidence="9" id="KW-0406">Ion transport</keyword>
<dbReference type="InterPro" id="IPR037066">
    <property type="entry name" value="Plug_dom_sf"/>
</dbReference>
<dbReference type="InterPro" id="IPR036942">
    <property type="entry name" value="Beta-barrel_TonB_sf"/>
</dbReference>
<evidence type="ECO:0000256" key="8">
    <source>
        <dbReference type="ARBA" id="ARBA00023004"/>
    </source>
</evidence>
<keyword evidence="20" id="KW-1185">Reference proteome</keyword>
<dbReference type="Pfam" id="PF00593">
    <property type="entry name" value="TonB_dep_Rec_b-barrel"/>
    <property type="match status" value="1"/>
</dbReference>
<evidence type="ECO:0000259" key="17">
    <source>
        <dbReference type="Pfam" id="PF00593"/>
    </source>
</evidence>
<evidence type="ECO:0000256" key="10">
    <source>
        <dbReference type="ARBA" id="ARBA00023077"/>
    </source>
</evidence>
<dbReference type="EMBL" id="JASBRG010000007">
    <property type="protein sequence ID" value="MDI3320770.1"/>
    <property type="molecule type" value="Genomic_DNA"/>
</dbReference>
<dbReference type="InterPro" id="IPR008969">
    <property type="entry name" value="CarboxyPept-like_regulatory"/>
</dbReference>
<keyword evidence="12 19" id="KW-0675">Receptor</keyword>
<dbReference type="InterPro" id="IPR039426">
    <property type="entry name" value="TonB-dep_rcpt-like"/>
</dbReference>
<proteinExistence type="inferred from homology"/>
<dbReference type="PANTHER" id="PTHR32552:SF68">
    <property type="entry name" value="FERRICHROME OUTER MEMBRANE TRANSPORTER_PHAGE RECEPTOR"/>
    <property type="match status" value="1"/>
</dbReference>
<evidence type="ECO:0000256" key="3">
    <source>
        <dbReference type="ARBA" id="ARBA00022448"/>
    </source>
</evidence>
<dbReference type="Proteomes" id="UP001226434">
    <property type="component" value="Unassembled WGS sequence"/>
</dbReference>
<dbReference type="SUPFAM" id="SSF56935">
    <property type="entry name" value="Porins"/>
    <property type="match status" value="1"/>
</dbReference>
<dbReference type="NCBIfam" id="TIGR01783">
    <property type="entry name" value="TonB-siderophor"/>
    <property type="match status" value="1"/>
</dbReference>
<evidence type="ECO:0000256" key="14">
    <source>
        <dbReference type="PROSITE-ProRule" id="PRU01360"/>
    </source>
</evidence>
<dbReference type="InterPro" id="IPR010105">
    <property type="entry name" value="TonB_sidphr_rcpt"/>
</dbReference>
<evidence type="ECO:0000256" key="12">
    <source>
        <dbReference type="ARBA" id="ARBA00023170"/>
    </source>
</evidence>